<name>A0A6P5ZMN2_DURZI</name>
<reference evidence="7" key="1">
    <citation type="submission" date="2025-08" db="UniProtKB">
        <authorList>
            <consortium name="RefSeq"/>
        </authorList>
    </citation>
    <scope>IDENTIFICATION</scope>
    <source>
        <tissue evidence="7">Fruit stalk</tissue>
    </source>
</reference>
<organism evidence="6 7">
    <name type="scientific">Durio zibethinus</name>
    <name type="common">Durian</name>
    <dbReference type="NCBI Taxonomy" id="66656"/>
    <lineage>
        <taxon>Eukaryota</taxon>
        <taxon>Viridiplantae</taxon>
        <taxon>Streptophyta</taxon>
        <taxon>Embryophyta</taxon>
        <taxon>Tracheophyta</taxon>
        <taxon>Spermatophyta</taxon>
        <taxon>Magnoliopsida</taxon>
        <taxon>eudicotyledons</taxon>
        <taxon>Gunneridae</taxon>
        <taxon>Pentapetalae</taxon>
        <taxon>rosids</taxon>
        <taxon>malvids</taxon>
        <taxon>Malvales</taxon>
        <taxon>Malvaceae</taxon>
        <taxon>Helicteroideae</taxon>
        <taxon>Durio</taxon>
    </lineage>
</organism>
<evidence type="ECO:0000256" key="2">
    <source>
        <dbReference type="ARBA" id="ARBA00022771"/>
    </source>
</evidence>
<dbReference type="UniPathway" id="UPA00143"/>
<dbReference type="GeneID" id="111301944"/>
<dbReference type="SMART" id="SM00184">
    <property type="entry name" value="RING"/>
    <property type="match status" value="1"/>
</dbReference>
<dbReference type="Gene3D" id="3.30.40.10">
    <property type="entry name" value="Zinc/RING finger domain, C3HC4 (zinc finger)"/>
    <property type="match status" value="1"/>
</dbReference>
<dbReference type="GO" id="GO:0008270">
    <property type="term" value="F:zinc ion binding"/>
    <property type="evidence" value="ECO:0007669"/>
    <property type="project" value="UniProtKB-KW"/>
</dbReference>
<protein>
    <submittedName>
        <fullName evidence="7">RING-H2 finger protein ATL39-like</fullName>
    </submittedName>
</protein>
<dbReference type="PROSITE" id="PS01359">
    <property type="entry name" value="ZF_PHD_1"/>
    <property type="match status" value="1"/>
</dbReference>
<dbReference type="Pfam" id="PF13639">
    <property type="entry name" value="zf-RING_2"/>
    <property type="match status" value="1"/>
</dbReference>
<dbReference type="SUPFAM" id="SSF57850">
    <property type="entry name" value="RING/U-box"/>
    <property type="match status" value="1"/>
</dbReference>
<dbReference type="InterPro" id="IPR013083">
    <property type="entry name" value="Znf_RING/FYVE/PHD"/>
</dbReference>
<evidence type="ECO:0000256" key="4">
    <source>
        <dbReference type="PROSITE-ProRule" id="PRU00175"/>
    </source>
</evidence>
<dbReference type="Proteomes" id="UP000515121">
    <property type="component" value="Unplaced"/>
</dbReference>
<proteinExistence type="predicted"/>
<accession>A0A6P5ZMN2</accession>
<evidence type="ECO:0000259" key="5">
    <source>
        <dbReference type="PROSITE" id="PS50089"/>
    </source>
</evidence>
<dbReference type="OrthoDB" id="9984778at2759"/>
<dbReference type="InterPro" id="IPR001841">
    <property type="entry name" value="Znf_RING"/>
</dbReference>
<keyword evidence="3" id="KW-0862">Zinc</keyword>
<evidence type="ECO:0000313" key="7">
    <source>
        <dbReference type="RefSeq" id="XP_022753645.1"/>
    </source>
</evidence>
<dbReference type="PROSITE" id="PS50089">
    <property type="entry name" value="ZF_RING_2"/>
    <property type="match status" value="1"/>
</dbReference>
<dbReference type="PANTHER" id="PTHR45676">
    <property type="entry name" value="RING-H2 FINGER PROTEIN ATL51-RELATED"/>
    <property type="match status" value="1"/>
</dbReference>
<keyword evidence="1" id="KW-0479">Metal-binding</keyword>
<gene>
    <name evidence="7" type="primary">LOC111301944</name>
</gene>
<dbReference type="KEGG" id="dzi:111301944"/>
<dbReference type="PANTHER" id="PTHR45676:SF182">
    <property type="entry name" value="RING-TYPE E3 UBIQUITIN TRANSFERASE"/>
    <property type="match status" value="1"/>
</dbReference>
<evidence type="ECO:0000313" key="6">
    <source>
        <dbReference type="Proteomes" id="UP000515121"/>
    </source>
</evidence>
<keyword evidence="6" id="KW-1185">Reference proteome</keyword>
<feature type="domain" description="RING-type" evidence="5">
    <location>
        <begin position="119"/>
        <end position="161"/>
    </location>
</feature>
<sequence>MGCELVGSRGSIERKFDIGERRLGKLGFAGLCGMGCELVGVGSIERKASAWCLFNIIFECLGLFLSRFQNHDSEGDIELGETSYGTTPRRIHVLPAVCETRLSIPGPKKLISCAAGDECVICLESFQEKDVCCVLVNCDHVFHKPCVEEWLKINFSCPLCRTDAFSIIIDV</sequence>
<dbReference type="RefSeq" id="XP_022753645.1">
    <property type="nucleotide sequence ID" value="XM_022897910.1"/>
</dbReference>
<dbReference type="GO" id="GO:0016567">
    <property type="term" value="P:protein ubiquitination"/>
    <property type="evidence" value="ECO:0007669"/>
    <property type="project" value="UniProtKB-UniPathway"/>
</dbReference>
<keyword evidence="2 4" id="KW-0863">Zinc-finger</keyword>
<evidence type="ECO:0000256" key="3">
    <source>
        <dbReference type="ARBA" id="ARBA00022833"/>
    </source>
</evidence>
<dbReference type="AlphaFoldDB" id="A0A6P5ZMN2"/>
<dbReference type="InterPro" id="IPR019786">
    <property type="entry name" value="Zinc_finger_PHD-type_CS"/>
</dbReference>
<evidence type="ECO:0000256" key="1">
    <source>
        <dbReference type="ARBA" id="ARBA00022723"/>
    </source>
</evidence>